<dbReference type="Pfam" id="PF07282">
    <property type="entry name" value="Cas12f1-like_TNB"/>
    <property type="match status" value="1"/>
</dbReference>
<dbReference type="OrthoDB" id="2286999at2759"/>
<dbReference type="GO" id="GO:0003677">
    <property type="term" value="F:DNA binding"/>
    <property type="evidence" value="ECO:0007669"/>
    <property type="project" value="UniProtKB-KW"/>
</dbReference>
<dbReference type="AlphaFoldDB" id="A0A8H7R1B9"/>
<accession>A0A8H7R1B9</accession>
<organism evidence="4 5">
    <name type="scientific">Mucor saturninus</name>
    <dbReference type="NCBI Taxonomy" id="64648"/>
    <lineage>
        <taxon>Eukaryota</taxon>
        <taxon>Fungi</taxon>
        <taxon>Fungi incertae sedis</taxon>
        <taxon>Mucoromycota</taxon>
        <taxon>Mucoromycotina</taxon>
        <taxon>Mucoromycetes</taxon>
        <taxon>Mucorales</taxon>
        <taxon>Mucorineae</taxon>
        <taxon>Mucoraceae</taxon>
        <taxon>Mucor</taxon>
    </lineage>
</organism>
<dbReference type="Proteomes" id="UP000603453">
    <property type="component" value="Unassembled WGS sequence"/>
</dbReference>
<feature type="compositionally biased region" description="Basic residues" evidence="2">
    <location>
        <begin position="368"/>
        <end position="379"/>
    </location>
</feature>
<reference evidence="4" key="1">
    <citation type="submission" date="2020-12" db="EMBL/GenBank/DDBJ databases">
        <title>Metabolic potential, ecology and presence of endohyphal bacteria is reflected in genomic diversity of Mucoromycotina.</title>
        <authorList>
            <person name="Muszewska A."/>
            <person name="Okrasinska A."/>
            <person name="Steczkiewicz K."/>
            <person name="Drgas O."/>
            <person name="Orlowska M."/>
            <person name="Perlinska-Lenart U."/>
            <person name="Aleksandrzak-Piekarczyk T."/>
            <person name="Szatraj K."/>
            <person name="Zielenkiewicz U."/>
            <person name="Pilsyk S."/>
            <person name="Malc E."/>
            <person name="Mieczkowski P."/>
            <person name="Kruszewska J.S."/>
            <person name="Biernat P."/>
            <person name="Pawlowska J."/>
        </authorList>
    </citation>
    <scope>NUCLEOTIDE SEQUENCE</scope>
    <source>
        <strain evidence="4">WA0000017839</strain>
    </source>
</reference>
<evidence type="ECO:0000313" key="5">
    <source>
        <dbReference type="Proteomes" id="UP000603453"/>
    </source>
</evidence>
<feature type="domain" description="Cas12f1-like TNB" evidence="3">
    <location>
        <begin position="730"/>
        <end position="786"/>
    </location>
</feature>
<evidence type="ECO:0000256" key="1">
    <source>
        <dbReference type="ARBA" id="ARBA00023125"/>
    </source>
</evidence>
<feature type="region of interest" description="Disordered" evidence="2">
    <location>
        <begin position="43"/>
        <end position="64"/>
    </location>
</feature>
<dbReference type="EMBL" id="JAEPRD010000065">
    <property type="protein sequence ID" value="KAG2202060.1"/>
    <property type="molecule type" value="Genomic_DNA"/>
</dbReference>
<gene>
    <name evidence="4" type="ORF">INT47_006252</name>
</gene>
<protein>
    <recommendedName>
        <fullName evidence="3">Cas12f1-like TNB domain-containing protein</fullName>
    </recommendedName>
</protein>
<proteinExistence type="predicted"/>
<keyword evidence="1" id="KW-0238">DNA-binding</keyword>
<feature type="region of interest" description="Disordered" evidence="2">
    <location>
        <begin position="634"/>
        <end position="674"/>
    </location>
</feature>
<feature type="compositionally biased region" description="Basic and acidic residues" evidence="2">
    <location>
        <begin position="43"/>
        <end position="59"/>
    </location>
</feature>
<evidence type="ECO:0000259" key="3">
    <source>
        <dbReference type="Pfam" id="PF07282"/>
    </source>
</evidence>
<feature type="region of interest" description="Disordered" evidence="2">
    <location>
        <begin position="360"/>
        <end position="394"/>
    </location>
</feature>
<evidence type="ECO:0000256" key="2">
    <source>
        <dbReference type="SAM" id="MobiDB-lite"/>
    </source>
</evidence>
<feature type="compositionally biased region" description="Basic residues" evidence="2">
    <location>
        <begin position="637"/>
        <end position="655"/>
    </location>
</feature>
<sequence>MRIPIYPDTEGFIKLKKQHLYEKLQQQEIEGIAVHNNFKGEAKEKKGIKRKDTAEEKHNKSAAKRARNSHLVIAAAISCKSCGESGHSSARMSIPLRSFFPTSDDDAFNNTLNKIKSLSMFLRNVIYRAQLFINYYILKYPADLPNEFFQQNFWYSLCRLINENMSIESFKQKYISHIPHLEEIWTELSGLEGVSMLVKKEGLTNYGQVLASACENVATCYNNFYTENFENIVSNYFIYMIRAEFQDLRMSYIKSIVYGHILEILFNVQPSTLPENIGSSVNKETQDKIRKFLNPLIVEIKNRLPPAPITKATLNKAPFDIMPVFRHILSKYESMIEANQEVTTSIQLPLTLPQQSDLLQQTEDSNQSRKRPKKKKSSIKNKISNAHKDKEKRFQPPRMFSLFPNPSFKWRFIKIDNQNLHGIFGRRIRQVQEETPFSFAQRSFFECFDFRKLKINSLAELQSLHEKGRMFLNSFYTDGYTCRVSFCRKKKPVSSLENVTLTLNNFNSEEVQQYFRPCTVDPNRKDVFTSYHGENDVRCLSSSEYYNMNGVINRQKQELERKKSNNIEHIETRIPSPKTTGADNYKRHITYMFQHFEALITFYDFQTARIRWSNYIGNQKATDHAINILINGSTKYNKNRRKNTRRNKGKRRKLNSRYTRDLSNTKQSKKGKQVARAFKEKFEEGDKSKMPMIIFGDGLKNKSHVRFKGLRHGVIDKLYKQLKRRENLGELLLLDIDEYNTSKTCNGCLVKNLENLKCGGHKIHQILNCNNCNIFWNRDVLASKNMFTIATSIWSGNGSPSVFQRQSATSNVVAAPSSVTA</sequence>
<keyword evidence="5" id="KW-1185">Reference proteome</keyword>
<dbReference type="InterPro" id="IPR010095">
    <property type="entry name" value="Cas12f1-like_TNB"/>
</dbReference>
<comment type="caution">
    <text evidence="4">The sequence shown here is derived from an EMBL/GenBank/DDBJ whole genome shotgun (WGS) entry which is preliminary data.</text>
</comment>
<name>A0A8H7R1B9_9FUNG</name>
<evidence type="ECO:0000313" key="4">
    <source>
        <dbReference type="EMBL" id="KAG2202060.1"/>
    </source>
</evidence>